<reference evidence="2" key="1">
    <citation type="submission" date="2018-05" db="EMBL/GenBank/DDBJ databases">
        <authorList>
            <person name="Cea G.-C."/>
            <person name="William W."/>
        </authorList>
    </citation>
    <scope>NUCLEOTIDE SEQUENCE [LARGE SCALE GENOMIC DNA]</scope>
    <source>
        <strain evidence="2">DB21MT 5</strain>
    </source>
</reference>
<organism evidence="1 2">
    <name type="scientific">Moritella yayanosii</name>
    <dbReference type="NCBI Taxonomy" id="69539"/>
    <lineage>
        <taxon>Bacteria</taxon>
        <taxon>Pseudomonadati</taxon>
        <taxon>Pseudomonadota</taxon>
        <taxon>Gammaproteobacteria</taxon>
        <taxon>Alteromonadales</taxon>
        <taxon>Moritellaceae</taxon>
        <taxon>Moritella</taxon>
    </lineage>
</organism>
<evidence type="ECO:0000313" key="2">
    <source>
        <dbReference type="Proteomes" id="UP000250163"/>
    </source>
</evidence>
<dbReference type="EMBL" id="LS483250">
    <property type="protein sequence ID" value="SQD76698.1"/>
    <property type="molecule type" value="Genomic_DNA"/>
</dbReference>
<sequence length="45" mass="5077">MLINTTFCFSAVFAYHGYLGLGRIGGWYQKSPCLHLVDSQHCLEV</sequence>
<protein>
    <submittedName>
        <fullName evidence="1">Uncharacterized protein</fullName>
    </submittedName>
</protein>
<accession>A0A330LLJ0</accession>
<gene>
    <name evidence="1" type="ORF">MORIYA_0220</name>
</gene>
<dbReference type="AlphaFoldDB" id="A0A330LLJ0"/>
<dbReference type="Proteomes" id="UP000250163">
    <property type="component" value="Chromosome MORIYA"/>
</dbReference>
<proteinExistence type="predicted"/>
<dbReference type="KEGG" id="mya:MORIYA_0220"/>
<keyword evidence="2" id="KW-1185">Reference proteome</keyword>
<name>A0A330LLJ0_9GAMM</name>
<evidence type="ECO:0000313" key="1">
    <source>
        <dbReference type="EMBL" id="SQD76698.1"/>
    </source>
</evidence>